<protein>
    <submittedName>
        <fullName evidence="2">DUF4346 domain-containing protein</fullName>
    </submittedName>
</protein>
<accession>A0A3R7VPX8</accession>
<proteinExistence type="predicted"/>
<dbReference type="InterPro" id="IPR025595">
    <property type="entry name" value="PterinBD-DUF4346"/>
</dbReference>
<dbReference type="GO" id="GO:0042558">
    <property type="term" value="P:pteridine-containing compound metabolic process"/>
    <property type="evidence" value="ECO:0007669"/>
    <property type="project" value="InterPro"/>
</dbReference>
<sequence length="286" mass="31411">DPELIQAAIKNGINLILSLNSSNMNSVLDLIIDNNVSVVIIPDLDKGLQSLISNVEMAKQHGIKNIIADPVLDSLGYGLVDSIGRYKEFRLRYPNIPMFFGVGNVTELIDVDSVGVNGILCGIAYETGCSIVFTPEFSDKNHGSIGELKIASMMMLLSQKRNTSPKDLGIDLLQLKEKRKRSVIELCENPLYVSDSVTWLLDPKGPIKIGIIPKYSSIGSNFDKGLIVAKHEECCLVGTNSSAILNKLIENNLVSRLDHAGYLGRELQKAEIALKFGRSYSQDDEF</sequence>
<dbReference type="PROSITE" id="PS50972">
    <property type="entry name" value="PTERIN_BINDING"/>
    <property type="match status" value="1"/>
</dbReference>
<dbReference type="Pfam" id="PF14251">
    <property type="entry name" value="PterinBD-DUF4346"/>
    <property type="match status" value="1"/>
</dbReference>
<feature type="domain" description="Pterin-binding" evidence="1">
    <location>
        <begin position="1"/>
        <end position="156"/>
    </location>
</feature>
<evidence type="ECO:0000259" key="1">
    <source>
        <dbReference type="PROSITE" id="PS50972"/>
    </source>
</evidence>
<dbReference type="AlphaFoldDB" id="A0A3R7VPX8"/>
<comment type="caution">
    <text evidence="2">The sequence shown here is derived from an EMBL/GenBank/DDBJ whole genome shotgun (WGS) entry which is preliminary data.</text>
</comment>
<gene>
    <name evidence="2" type="ORF">D5R95_08755</name>
</gene>
<reference evidence="2 3" key="1">
    <citation type="submission" date="2018-08" db="EMBL/GenBank/DDBJ databases">
        <title>The metabolism and importance of syntrophic acetate oxidation coupled to methane or sulfide production in haloalkaline environments.</title>
        <authorList>
            <person name="Timmers P.H.A."/>
            <person name="Vavourakis C.D."/>
            <person name="Sorokin D.Y."/>
            <person name="Sinninghe Damste J.S."/>
            <person name="Muyzer G."/>
            <person name="Stams A.J.M."/>
            <person name="Plugge C.M."/>
        </authorList>
    </citation>
    <scope>NUCLEOTIDE SEQUENCE [LARGE SCALE GENOMIC DNA]</scope>
    <source>
        <strain evidence="2">MSAO_Arc3</strain>
    </source>
</reference>
<dbReference type="InterPro" id="IPR000489">
    <property type="entry name" value="Pterin-binding_dom"/>
</dbReference>
<dbReference type="InterPro" id="IPR011005">
    <property type="entry name" value="Dihydropteroate_synth-like_sf"/>
</dbReference>
<dbReference type="Gene3D" id="3.20.20.20">
    <property type="entry name" value="Dihydropteroate synthase-like"/>
    <property type="match status" value="1"/>
</dbReference>
<feature type="non-terminal residue" evidence="2">
    <location>
        <position position="1"/>
    </location>
</feature>
<evidence type="ECO:0000313" key="2">
    <source>
        <dbReference type="EMBL" id="RQD80493.1"/>
    </source>
</evidence>
<dbReference type="EMBL" id="QZAB01000557">
    <property type="protein sequence ID" value="RQD80493.1"/>
    <property type="molecule type" value="Genomic_DNA"/>
</dbReference>
<evidence type="ECO:0000313" key="3">
    <source>
        <dbReference type="Proteomes" id="UP000284763"/>
    </source>
</evidence>
<dbReference type="Proteomes" id="UP000284763">
    <property type="component" value="Unassembled WGS sequence"/>
</dbReference>
<name>A0A3R7VPX8_9EURY</name>
<dbReference type="SUPFAM" id="SSF51717">
    <property type="entry name" value="Dihydropteroate synthetase-like"/>
    <property type="match status" value="1"/>
</dbReference>
<organism evidence="2 3">
    <name type="scientific">Methanosalsum natronophilum</name>
    <dbReference type="NCBI Taxonomy" id="768733"/>
    <lineage>
        <taxon>Archaea</taxon>
        <taxon>Methanobacteriati</taxon>
        <taxon>Methanobacteriota</taxon>
        <taxon>Stenosarchaea group</taxon>
        <taxon>Methanomicrobia</taxon>
        <taxon>Methanosarcinales</taxon>
        <taxon>Methanosarcinaceae</taxon>
        <taxon>Methanosalsum</taxon>
    </lineage>
</organism>